<feature type="transmembrane region" description="Helical" evidence="7">
    <location>
        <begin position="117"/>
        <end position="138"/>
    </location>
</feature>
<sequence>MFDVGTGLSSLGQGLLPFLVYFIVGLALTGGFAALYAAVTPHEELKLIKSNNAAAAVSFSGALLGFALPMAHLIAQAVTVFEFLFWGIAAGLVQLAAFFLFRLVFPRISVRIEGGEMAAPVALAATHVVIGLINAASLTY</sequence>
<evidence type="ECO:0000256" key="7">
    <source>
        <dbReference type="SAM" id="Phobius"/>
    </source>
</evidence>
<gene>
    <name evidence="8" type="ORF">GGQ59_002298</name>
</gene>
<dbReference type="PANTHER" id="PTHR40043:SF1">
    <property type="entry name" value="UPF0719 INNER MEMBRANE PROTEIN YJFL"/>
    <property type="match status" value="1"/>
</dbReference>
<organism evidence="8 9">
    <name type="scientific">Parvularcula dongshanensis</name>
    <dbReference type="NCBI Taxonomy" id="1173995"/>
    <lineage>
        <taxon>Bacteria</taxon>
        <taxon>Pseudomonadati</taxon>
        <taxon>Pseudomonadota</taxon>
        <taxon>Alphaproteobacteria</taxon>
        <taxon>Parvularculales</taxon>
        <taxon>Parvularculaceae</taxon>
        <taxon>Parvularcula</taxon>
    </lineage>
</organism>
<name>A0A840I4P3_9PROT</name>
<dbReference type="EMBL" id="JACHOB010000005">
    <property type="protein sequence ID" value="MBB4659757.1"/>
    <property type="molecule type" value="Genomic_DNA"/>
</dbReference>
<evidence type="ECO:0000256" key="2">
    <source>
        <dbReference type="ARBA" id="ARBA00005779"/>
    </source>
</evidence>
<keyword evidence="4 7" id="KW-0812">Transmembrane</keyword>
<comment type="subcellular location">
    <subcellularLocation>
        <location evidence="1">Cell membrane</location>
        <topology evidence="1">Multi-pass membrane protein</topology>
    </subcellularLocation>
</comment>
<feature type="transmembrane region" description="Helical" evidence="7">
    <location>
        <begin position="51"/>
        <end position="71"/>
    </location>
</feature>
<feature type="transmembrane region" description="Helical" evidence="7">
    <location>
        <begin position="18"/>
        <end position="39"/>
    </location>
</feature>
<evidence type="ECO:0000256" key="1">
    <source>
        <dbReference type="ARBA" id="ARBA00004651"/>
    </source>
</evidence>
<comment type="caution">
    <text evidence="8">The sequence shown here is derived from an EMBL/GenBank/DDBJ whole genome shotgun (WGS) entry which is preliminary data.</text>
</comment>
<dbReference type="PANTHER" id="PTHR40043">
    <property type="entry name" value="UPF0719 INNER MEMBRANE PROTEIN YJFL"/>
    <property type="match status" value="1"/>
</dbReference>
<evidence type="ECO:0000256" key="6">
    <source>
        <dbReference type="ARBA" id="ARBA00023136"/>
    </source>
</evidence>
<evidence type="ECO:0000313" key="8">
    <source>
        <dbReference type="EMBL" id="MBB4659757.1"/>
    </source>
</evidence>
<keyword evidence="5 7" id="KW-1133">Transmembrane helix</keyword>
<evidence type="ECO:0000256" key="3">
    <source>
        <dbReference type="ARBA" id="ARBA00022475"/>
    </source>
</evidence>
<dbReference type="GO" id="GO:0005886">
    <property type="term" value="C:plasma membrane"/>
    <property type="evidence" value="ECO:0007669"/>
    <property type="project" value="UniProtKB-SubCell"/>
</dbReference>
<dbReference type="Proteomes" id="UP000563524">
    <property type="component" value="Unassembled WGS sequence"/>
</dbReference>
<dbReference type="AlphaFoldDB" id="A0A840I4P3"/>
<keyword evidence="3" id="KW-1003">Cell membrane</keyword>
<accession>A0A840I4P3</accession>
<feature type="transmembrane region" description="Helical" evidence="7">
    <location>
        <begin position="83"/>
        <end position="105"/>
    </location>
</feature>
<keyword evidence="9" id="KW-1185">Reference proteome</keyword>
<reference evidence="8 9" key="1">
    <citation type="submission" date="2020-08" db="EMBL/GenBank/DDBJ databases">
        <title>Genomic Encyclopedia of Type Strains, Phase IV (KMG-IV): sequencing the most valuable type-strain genomes for metagenomic binning, comparative biology and taxonomic classification.</title>
        <authorList>
            <person name="Goeker M."/>
        </authorList>
    </citation>
    <scope>NUCLEOTIDE SEQUENCE [LARGE SCALE GENOMIC DNA]</scope>
    <source>
        <strain evidence="8 9">DSM 102850</strain>
    </source>
</reference>
<protein>
    <submittedName>
        <fullName evidence="8">Putative membrane protein</fullName>
    </submittedName>
</protein>
<evidence type="ECO:0000256" key="5">
    <source>
        <dbReference type="ARBA" id="ARBA00022989"/>
    </source>
</evidence>
<proteinExistence type="inferred from homology"/>
<keyword evidence="6 7" id="KW-0472">Membrane</keyword>
<evidence type="ECO:0000313" key="9">
    <source>
        <dbReference type="Proteomes" id="UP000563524"/>
    </source>
</evidence>
<dbReference type="Pfam" id="PF03994">
    <property type="entry name" value="DUF350"/>
    <property type="match status" value="1"/>
</dbReference>
<dbReference type="InterPro" id="IPR007140">
    <property type="entry name" value="DUF350"/>
</dbReference>
<dbReference type="RefSeq" id="WP_183818686.1">
    <property type="nucleotide sequence ID" value="NZ_JACHOB010000005.1"/>
</dbReference>
<evidence type="ECO:0000256" key="4">
    <source>
        <dbReference type="ARBA" id="ARBA00022692"/>
    </source>
</evidence>
<comment type="similarity">
    <text evidence="2">Belongs to the UPF0719 family.</text>
</comment>